<name>A0A917AJW5_9BACI</name>
<dbReference type="NCBIfam" id="TIGR01777">
    <property type="entry name" value="yfcH"/>
    <property type="match status" value="1"/>
</dbReference>
<accession>A0A917AJW5</accession>
<dbReference type="InterPro" id="IPR010099">
    <property type="entry name" value="SDR39U1"/>
</dbReference>
<reference evidence="4" key="2">
    <citation type="submission" date="2020-09" db="EMBL/GenBank/DDBJ databases">
        <authorList>
            <person name="Sun Q."/>
            <person name="Zhou Y."/>
        </authorList>
    </citation>
    <scope>NUCLEOTIDE SEQUENCE</scope>
    <source>
        <strain evidence="4">CGMCC 1.12698</strain>
    </source>
</reference>
<comment type="caution">
    <text evidence="4">The sequence shown here is derived from an EMBL/GenBank/DDBJ whole genome shotgun (WGS) entry which is preliminary data.</text>
</comment>
<feature type="domain" description="NAD-dependent epimerase/dehydratase" evidence="2">
    <location>
        <begin position="5"/>
        <end position="129"/>
    </location>
</feature>
<dbReference type="CDD" id="cd05242">
    <property type="entry name" value="SDR_a8"/>
    <property type="match status" value="1"/>
</dbReference>
<evidence type="ECO:0000259" key="3">
    <source>
        <dbReference type="Pfam" id="PF08338"/>
    </source>
</evidence>
<dbReference type="InterPro" id="IPR036291">
    <property type="entry name" value="NAD(P)-bd_dom_sf"/>
</dbReference>
<dbReference type="EMBL" id="BMFK01000001">
    <property type="protein sequence ID" value="GGE57331.1"/>
    <property type="molecule type" value="Genomic_DNA"/>
</dbReference>
<evidence type="ECO:0000313" key="4">
    <source>
        <dbReference type="EMBL" id="GGE57331.1"/>
    </source>
</evidence>
<evidence type="ECO:0000259" key="2">
    <source>
        <dbReference type="Pfam" id="PF01370"/>
    </source>
</evidence>
<protein>
    <submittedName>
        <fullName evidence="4">Epimerase</fullName>
    </submittedName>
</protein>
<comment type="similarity">
    <text evidence="1">Belongs to the NAD(P)-dependent epimerase/dehydratase family. SDR39U1 subfamily.</text>
</comment>
<reference evidence="4" key="1">
    <citation type="journal article" date="2014" name="Int. J. Syst. Evol. Microbiol.">
        <title>Complete genome sequence of Corynebacterium casei LMG S-19264T (=DSM 44701T), isolated from a smear-ripened cheese.</title>
        <authorList>
            <consortium name="US DOE Joint Genome Institute (JGI-PGF)"/>
            <person name="Walter F."/>
            <person name="Albersmeier A."/>
            <person name="Kalinowski J."/>
            <person name="Ruckert C."/>
        </authorList>
    </citation>
    <scope>NUCLEOTIDE SEQUENCE</scope>
    <source>
        <strain evidence="4">CGMCC 1.12698</strain>
    </source>
</reference>
<dbReference type="Pfam" id="PF08338">
    <property type="entry name" value="DUF1731"/>
    <property type="match status" value="1"/>
</dbReference>
<proteinExistence type="inferred from homology"/>
<dbReference type="PANTHER" id="PTHR11092:SF0">
    <property type="entry name" value="EPIMERASE FAMILY PROTEIN SDR39U1"/>
    <property type="match status" value="1"/>
</dbReference>
<keyword evidence="5" id="KW-1185">Reference proteome</keyword>
<evidence type="ECO:0000256" key="1">
    <source>
        <dbReference type="ARBA" id="ARBA00009353"/>
    </source>
</evidence>
<evidence type="ECO:0000313" key="5">
    <source>
        <dbReference type="Proteomes" id="UP000605259"/>
    </source>
</evidence>
<dbReference type="Pfam" id="PF01370">
    <property type="entry name" value="Epimerase"/>
    <property type="match status" value="1"/>
</dbReference>
<dbReference type="Proteomes" id="UP000605259">
    <property type="component" value="Unassembled WGS sequence"/>
</dbReference>
<dbReference type="RefSeq" id="WP_188386835.1">
    <property type="nucleotide sequence ID" value="NZ_BMFK01000001.1"/>
</dbReference>
<feature type="domain" description="DUF1731" evidence="3">
    <location>
        <begin position="250"/>
        <end position="300"/>
    </location>
</feature>
<organism evidence="4 5">
    <name type="scientific">Priestia taiwanensis</name>
    <dbReference type="NCBI Taxonomy" id="1347902"/>
    <lineage>
        <taxon>Bacteria</taxon>
        <taxon>Bacillati</taxon>
        <taxon>Bacillota</taxon>
        <taxon>Bacilli</taxon>
        <taxon>Bacillales</taxon>
        <taxon>Bacillaceae</taxon>
        <taxon>Priestia</taxon>
    </lineage>
</organism>
<gene>
    <name evidence="4" type="ORF">GCM10007140_04630</name>
</gene>
<sequence length="305" mass="33368">MKKIVLPGGSGFLGRSLAEYLQAFGYEIVILTRGSSTVKGKIKYVHWDGETLGDWKAEIDGCDAVVNFTGKSVNCIYTQKNREEIVESRLRSVSVLQEAILQSENPPPVFVQAGSLAIYGDTTSLCDEEAPHGTGFSVEVCQQWEKVFFEKELPNTRKSLLRIGFALGKNGGALEPLVKLASLYLGGTIGSGKQYISWIHIDDLNNMFRTAIEDDTISGVYNATGPTPVTNKVFMKAVRTSLGKGWSPPAPTPFVKLGAYLIMRADPGLALTGRNCIPDRFVKSNFTFEYTDLDAALRDIIHSSS</sequence>
<dbReference type="Gene3D" id="3.40.50.720">
    <property type="entry name" value="NAD(P)-binding Rossmann-like Domain"/>
    <property type="match status" value="1"/>
</dbReference>
<dbReference type="AlphaFoldDB" id="A0A917AJW5"/>
<dbReference type="InterPro" id="IPR013549">
    <property type="entry name" value="DUF1731"/>
</dbReference>
<dbReference type="InterPro" id="IPR001509">
    <property type="entry name" value="Epimerase_deHydtase"/>
</dbReference>
<dbReference type="PANTHER" id="PTHR11092">
    <property type="entry name" value="SUGAR NUCLEOTIDE EPIMERASE RELATED"/>
    <property type="match status" value="1"/>
</dbReference>
<dbReference type="SUPFAM" id="SSF51735">
    <property type="entry name" value="NAD(P)-binding Rossmann-fold domains"/>
    <property type="match status" value="1"/>
</dbReference>